<dbReference type="SUPFAM" id="SSF47699">
    <property type="entry name" value="Bifunctional inhibitor/lipid-transfer protein/seed storage 2S albumin"/>
    <property type="match status" value="1"/>
</dbReference>
<dbReference type="Gramene" id="TraesCLE_scaffold_108116_01G000300.1">
    <property type="protein sequence ID" value="TraesCLE_scaffold_108116_01G000300.1"/>
    <property type="gene ID" value="TraesCLE_scaffold_108116_01G000300"/>
</dbReference>
<name>A0A3B6T9U3_WHEAT</name>
<dbReference type="Gramene" id="TraesARI7D03G04382870.1">
    <property type="protein sequence ID" value="TraesARI7D03G04382870.1.CDS1"/>
    <property type="gene ID" value="TraesARI7D03G04382870"/>
</dbReference>
<evidence type="ECO:0000256" key="1">
    <source>
        <dbReference type="SAM" id="SignalP"/>
    </source>
</evidence>
<dbReference type="Gramene" id="TraesCS7D03G0249100.1">
    <property type="protein sequence ID" value="TraesCS7D03G0249100.1.CDS1"/>
    <property type="gene ID" value="TraesCS7D03G0249100"/>
</dbReference>
<dbReference type="Gramene" id="TraesNOR7D03G04356400.1">
    <property type="protein sequence ID" value="TraesNOR7D03G04356400.1.CDS1"/>
    <property type="gene ID" value="TraesNOR7D03G04356400"/>
</dbReference>
<feature type="domain" description="Bifunctional inhibitor/plant lipid transfer protein/seed storage helical" evidence="2">
    <location>
        <begin position="42"/>
        <end position="114"/>
    </location>
</feature>
<organism evidence="3">
    <name type="scientific">Triticum aestivum</name>
    <name type="common">Wheat</name>
    <dbReference type="NCBI Taxonomy" id="4565"/>
    <lineage>
        <taxon>Eukaryota</taxon>
        <taxon>Viridiplantae</taxon>
        <taxon>Streptophyta</taxon>
        <taxon>Embryophyta</taxon>
        <taxon>Tracheophyta</taxon>
        <taxon>Spermatophyta</taxon>
        <taxon>Magnoliopsida</taxon>
        <taxon>Liliopsida</taxon>
        <taxon>Poales</taxon>
        <taxon>Poaceae</taxon>
        <taxon>BOP clade</taxon>
        <taxon>Pooideae</taxon>
        <taxon>Triticodae</taxon>
        <taxon>Triticeae</taxon>
        <taxon>Triticinae</taxon>
        <taxon>Triticum</taxon>
    </lineage>
</organism>
<dbReference type="SMR" id="A0A3B6T9U3"/>
<dbReference type="InterPro" id="IPR000528">
    <property type="entry name" value="Plant_nsLTP"/>
</dbReference>
<dbReference type="EnsemblPlants" id="TraesCS7D02G110879.1">
    <property type="protein sequence ID" value="TraesCS7D02G110879.1.cds1"/>
    <property type="gene ID" value="TraesCS7D02G110879"/>
</dbReference>
<dbReference type="Gramene" id="TraesPARA_EIv1.0_2529550.1">
    <property type="protein sequence ID" value="TraesPARA_EIv1.0_2529550.1.CDS1"/>
    <property type="gene ID" value="TraesPARA_EIv1.0_2529550"/>
</dbReference>
<evidence type="ECO:0000259" key="2">
    <source>
        <dbReference type="Pfam" id="PF00234"/>
    </source>
</evidence>
<feature type="signal peptide" evidence="1">
    <location>
        <begin position="1"/>
        <end position="29"/>
    </location>
</feature>
<dbReference type="AlphaFoldDB" id="A0A3B6T9U3"/>
<dbReference type="Gramene" id="TraesSYM7D03G04360700.1">
    <property type="protein sequence ID" value="TraesSYM7D03G04360700.1.CDS1"/>
    <property type="gene ID" value="TraesSYM7D03G04360700"/>
</dbReference>
<dbReference type="Gene3D" id="1.10.110.10">
    <property type="entry name" value="Plant lipid-transfer and hydrophobic proteins"/>
    <property type="match status" value="1"/>
</dbReference>
<keyword evidence="1" id="KW-0732">Signal</keyword>
<dbReference type="PANTHER" id="PTHR33076">
    <property type="entry name" value="NON-SPECIFIC LIPID-TRANSFER PROTEIN 2-RELATED"/>
    <property type="match status" value="1"/>
</dbReference>
<evidence type="ECO:0000313" key="4">
    <source>
        <dbReference type="Proteomes" id="UP000019116"/>
    </source>
</evidence>
<dbReference type="Gramene" id="TraesCS7D02G110879.1">
    <property type="protein sequence ID" value="TraesCS7D02G110879.1.cds1"/>
    <property type="gene ID" value="TraesCS7D02G110879"/>
</dbReference>
<dbReference type="InterPro" id="IPR036312">
    <property type="entry name" value="Bifun_inhib/LTP/seed_sf"/>
</dbReference>
<feature type="chain" id="PRO_5017343035" description="Bifunctional inhibitor/plant lipid transfer protein/seed storage helical domain-containing protein" evidence="1">
    <location>
        <begin position="30"/>
        <end position="141"/>
    </location>
</feature>
<protein>
    <recommendedName>
        <fullName evidence="2">Bifunctional inhibitor/plant lipid transfer protein/seed storage helical domain-containing protein</fullName>
    </recommendedName>
</protein>
<sequence>MAPACHLATATMAAVVAFLLLAGGRGAEAEADTIGCRVARFAFGACTGYVAGREGAEVTPRCCKGLGIIKDLATTAEQRRELCECVHLVMIAGGRVIPRRGQLLRTACGFSVDFLPTNFYFNCSRLPVRPSSAVTRSQLCS</sequence>
<dbReference type="Gramene" id="TraesCAD_scaffold_087082_01G000300.1">
    <property type="protein sequence ID" value="TraesCAD_scaffold_087082_01G000300.1"/>
    <property type="gene ID" value="TraesCAD_scaffold_087082_01G000300"/>
</dbReference>
<proteinExistence type="predicted"/>
<dbReference type="Proteomes" id="UP000019116">
    <property type="component" value="Chromosome 7D"/>
</dbReference>
<dbReference type="GO" id="GO:0006869">
    <property type="term" value="P:lipid transport"/>
    <property type="evidence" value="ECO:0007669"/>
    <property type="project" value="InterPro"/>
</dbReference>
<dbReference type="Gramene" id="TraesMAC7D03G04300230.1">
    <property type="protein sequence ID" value="TraesMAC7D03G04300230.1.CDS1"/>
    <property type="gene ID" value="TraesMAC7D03G04300230"/>
</dbReference>
<accession>A0A3B6T9U3</accession>
<dbReference type="Gramene" id="TraesROB_scaffold_099681_01G000300.1">
    <property type="protein sequence ID" value="TraesROB_scaffold_099681_01G000300.1"/>
    <property type="gene ID" value="TraesROB_scaffold_099681_01G000300"/>
</dbReference>
<dbReference type="InterPro" id="IPR016140">
    <property type="entry name" value="Bifunc_inhib/LTP/seed_store"/>
</dbReference>
<dbReference type="Pfam" id="PF00234">
    <property type="entry name" value="Tryp_alpha_amyl"/>
    <property type="match status" value="1"/>
</dbReference>
<evidence type="ECO:0000313" key="3">
    <source>
        <dbReference type="EnsemblPlants" id="TraesCS7D02G110879.1.cds1"/>
    </source>
</evidence>
<dbReference type="GO" id="GO:0008289">
    <property type="term" value="F:lipid binding"/>
    <property type="evidence" value="ECO:0007669"/>
    <property type="project" value="InterPro"/>
</dbReference>
<reference evidence="3" key="1">
    <citation type="submission" date="2018-08" db="EMBL/GenBank/DDBJ databases">
        <authorList>
            <person name="Rossello M."/>
        </authorList>
    </citation>
    <scope>NUCLEOTIDE SEQUENCE [LARGE SCALE GENOMIC DNA]</scope>
    <source>
        <strain evidence="3">cv. Chinese Spring</strain>
    </source>
</reference>
<dbReference type="Gramene" id="TraesSTA7D03G04301410.1">
    <property type="protein sequence ID" value="TraesSTA7D03G04301410.1.CDS1"/>
    <property type="gene ID" value="TraesSTA7D03G04301410"/>
</dbReference>
<keyword evidence="4" id="KW-1185">Reference proteome</keyword>
<dbReference type="Gramene" id="TraesWEE_scaffold_104553_01G000200.1">
    <property type="protein sequence ID" value="TraesWEE_scaffold_104553_01G000200.1"/>
    <property type="gene ID" value="TraesWEE_scaffold_104553_01G000200"/>
</dbReference>
<reference evidence="3" key="2">
    <citation type="submission" date="2018-10" db="UniProtKB">
        <authorList>
            <consortium name="EnsemblPlants"/>
        </authorList>
    </citation>
    <scope>IDENTIFICATION</scope>
</reference>